<feature type="domain" description="L,D-TPase catalytic" evidence="12">
    <location>
        <begin position="102"/>
        <end position="237"/>
    </location>
</feature>
<dbReference type="Pfam" id="PF03734">
    <property type="entry name" value="YkuD"/>
    <property type="match status" value="1"/>
</dbReference>
<dbReference type="PANTHER" id="PTHR30582">
    <property type="entry name" value="L,D-TRANSPEPTIDASE"/>
    <property type="match status" value="1"/>
</dbReference>
<dbReference type="InterPro" id="IPR018392">
    <property type="entry name" value="LysM"/>
</dbReference>
<dbReference type="GO" id="GO:0071972">
    <property type="term" value="F:peptidoglycan L,D-transpeptidase activity"/>
    <property type="evidence" value="ECO:0007669"/>
    <property type="project" value="TreeGrafter"/>
</dbReference>
<feature type="domain" description="SPOR" evidence="11">
    <location>
        <begin position="340"/>
        <end position="419"/>
    </location>
</feature>
<dbReference type="HOGENOM" id="CLU_046834_1_1_6"/>
<evidence type="ECO:0000256" key="1">
    <source>
        <dbReference type="ARBA" id="ARBA00004752"/>
    </source>
</evidence>
<dbReference type="PROSITE" id="PS51724">
    <property type="entry name" value="SPOR"/>
    <property type="match status" value="1"/>
</dbReference>
<dbReference type="UniPathway" id="UPA00219"/>
<proteinExistence type="inferred from homology"/>
<protein>
    <submittedName>
        <fullName evidence="13">Uncharacterized protein</fullName>
    </submittedName>
</protein>
<keyword evidence="3" id="KW-0328">Glycosyltransferase</keyword>
<evidence type="ECO:0000256" key="9">
    <source>
        <dbReference type="PROSITE-ProRule" id="PRU01373"/>
    </source>
</evidence>
<evidence type="ECO:0000256" key="6">
    <source>
        <dbReference type="ARBA" id="ARBA00022960"/>
    </source>
</evidence>
<keyword evidence="14" id="KW-1185">Reference proteome</keyword>
<dbReference type="GO" id="GO:0016757">
    <property type="term" value="F:glycosyltransferase activity"/>
    <property type="evidence" value="ECO:0007669"/>
    <property type="project" value="UniProtKB-KW"/>
</dbReference>
<feature type="active site" description="Proton donor/acceptor" evidence="9">
    <location>
        <position position="197"/>
    </location>
</feature>
<keyword evidence="4" id="KW-0808">Transferase</keyword>
<dbReference type="GO" id="GO:0005576">
    <property type="term" value="C:extracellular region"/>
    <property type="evidence" value="ECO:0007669"/>
    <property type="project" value="TreeGrafter"/>
</dbReference>
<comment type="pathway">
    <text evidence="1 9">Cell wall biogenesis; peptidoglycan biosynthesis.</text>
</comment>
<dbReference type="CDD" id="cd16913">
    <property type="entry name" value="YkuD_like"/>
    <property type="match status" value="1"/>
</dbReference>
<keyword evidence="10" id="KW-0732">Signal</keyword>
<organism evidence="13 14">
    <name type="scientific">Thioalkalivibrio sulfidiphilus (strain HL-EbGR7)</name>
    <dbReference type="NCBI Taxonomy" id="396588"/>
    <lineage>
        <taxon>Bacteria</taxon>
        <taxon>Pseudomonadati</taxon>
        <taxon>Pseudomonadota</taxon>
        <taxon>Gammaproteobacteria</taxon>
        <taxon>Chromatiales</taxon>
        <taxon>Ectothiorhodospiraceae</taxon>
        <taxon>Thioalkalivibrio</taxon>
    </lineage>
</organism>
<evidence type="ECO:0000313" key="14">
    <source>
        <dbReference type="Proteomes" id="UP000002383"/>
    </source>
</evidence>
<accession>B8GSD6</accession>
<dbReference type="CDD" id="cd00118">
    <property type="entry name" value="LysM"/>
    <property type="match status" value="1"/>
</dbReference>
<dbReference type="Proteomes" id="UP000002383">
    <property type="component" value="Chromosome"/>
</dbReference>
<dbReference type="AlphaFoldDB" id="B8GSD6"/>
<keyword evidence="7 9" id="KW-0573">Peptidoglycan synthesis</keyword>
<reference evidence="13 14" key="1">
    <citation type="journal article" date="2011" name="Stand. Genomic Sci.">
        <title>Complete genome sequence of 'Thioalkalivibrio sulfidophilus' HL-EbGr7.</title>
        <authorList>
            <person name="Muyzer G."/>
            <person name="Sorokin D.Y."/>
            <person name="Mavromatis K."/>
            <person name="Lapidus A."/>
            <person name="Clum A."/>
            <person name="Ivanova N."/>
            <person name="Pati A."/>
            <person name="d'Haeseleer P."/>
            <person name="Woyke T."/>
            <person name="Kyrpides N.C."/>
        </authorList>
    </citation>
    <scope>NUCLEOTIDE SEQUENCE [LARGE SCALE GENOMIC DNA]</scope>
    <source>
        <strain evidence="13 14">HL-EbGR7</strain>
    </source>
</reference>
<dbReference type="SUPFAM" id="SSF110997">
    <property type="entry name" value="Sporulation related repeat"/>
    <property type="match status" value="1"/>
</dbReference>
<feature type="signal peptide" evidence="10">
    <location>
        <begin position="1"/>
        <end position="24"/>
    </location>
</feature>
<dbReference type="OrthoDB" id="9787225at2"/>
<dbReference type="Gene3D" id="2.40.440.10">
    <property type="entry name" value="L,D-transpeptidase catalytic domain-like"/>
    <property type="match status" value="1"/>
</dbReference>
<keyword evidence="6 9" id="KW-0133">Cell shape</keyword>
<evidence type="ECO:0000256" key="10">
    <source>
        <dbReference type="SAM" id="SignalP"/>
    </source>
</evidence>
<dbReference type="GO" id="GO:0008360">
    <property type="term" value="P:regulation of cell shape"/>
    <property type="evidence" value="ECO:0007669"/>
    <property type="project" value="UniProtKB-UniRule"/>
</dbReference>
<dbReference type="GO" id="GO:0018104">
    <property type="term" value="P:peptidoglycan-protein cross-linking"/>
    <property type="evidence" value="ECO:0007669"/>
    <property type="project" value="TreeGrafter"/>
</dbReference>
<dbReference type="InterPro" id="IPR038063">
    <property type="entry name" value="Transpep_catalytic_dom"/>
</dbReference>
<dbReference type="InterPro" id="IPR036680">
    <property type="entry name" value="SPOR-like_sf"/>
</dbReference>
<name>B8GSD6_THISH</name>
<dbReference type="PANTHER" id="PTHR30582:SF24">
    <property type="entry name" value="L,D-TRANSPEPTIDASE ERFK_SRFK-RELATED"/>
    <property type="match status" value="1"/>
</dbReference>
<keyword evidence="8 9" id="KW-0961">Cell wall biogenesis/degradation</keyword>
<dbReference type="InterPro" id="IPR005490">
    <property type="entry name" value="LD_TPept_cat_dom"/>
</dbReference>
<evidence type="ECO:0000256" key="8">
    <source>
        <dbReference type="ARBA" id="ARBA00023316"/>
    </source>
</evidence>
<sequence precursor="true">MKIMRTLLITAALLAVTWGGSTLAADPAEQALRALNPDSELVGSVETVRSRYEDTLIDIARAHGLGYHAIRNANPGVDAWIPGEGTEVILPRRHILPRQHRSGIVINLPEMRLYDYTAGQDHIMTYAISIGRMDWSTPLGTLRVIQKTEQPTWTPPASIRQAYAARGESLPAVVPPGPDNPLGEFAMRLSNPSYLIHGTNWPEGIGMRATHGCIRLAPSDIEHLFSRIPVGTPVHIVNEPVKAGWDGDTLYLEAHPVLEELQEPNNLTPAVRAVVRATGARPAEVDWAAVTRIANARTGIPEAVGIARALADEEHAPVPVEIQTAMAPAPAPSARVTEAAGIERGWYVQLGSFGDAGNARRLALRLEEAGFSAHLQDHAPGERAMTRVLVGPEQNANDAKALVTLLEEAVGLKGHLLNLREADE</sequence>
<dbReference type="Gene3D" id="3.30.70.1070">
    <property type="entry name" value="Sporulation related repeat"/>
    <property type="match status" value="1"/>
</dbReference>
<dbReference type="PROSITE" id="PS52029">
    <property type="entry name" value="LD_TPASE"/>
    <property type="match status" value="1"/>
</dbReference>
<evidence type="ECO:0000313" key="13">
    <source>
        <dbReference type="EMBL" id="ACL72840.1"/>
    </source>
</evidence>
<evidence type="ECO:0000256" key="3">
    <source>
        <dbReference type="ARBA" id="ARBA00022676"/>
    </source>
</evidence>
<dbReference type="KEGG" id="tgr:Tgr7_1758"/>
<dbReference type="GO" id="GO:0071555">
    <property type="term" value="P:cell wall organization"/>
    <property type="evidence" value="ECO:0007669"/>
    <property type="project" value="UniProtKB-UniRule"/>
</dbReference>
<dbReference type="InterPro" id="IPR050979">
    <property type="entry name" value="LD-transpeptidase"/>
</dbReference>
<dbReference type="SUPFAM" id="SSF141523">
    <property type="entry name" value="L,D-transpeptidase catalytic domain-like"/>
    <property type="match status" value="1"/>
</dbReference>
<feature type="active site" description="Nucleophile" evidence="9">
    <location>
        <position position="213"/>
    </location>
</feature>
<dbReference type="RefSeq" id="WP_012638322.1">
    <property type="nucleotide sequence ID" value="NC_011901.1"/>
</dbReference>
<dbReference type="GO" id="GO:0042834">
    <property type="term" value="F:peptidoglycan binding"/>
    <property type="evidence" value="ECO:0007669"/>
    <property type="project" value="InterPro"/>
</dbReference>
<dbReference type="eggNOG" id="COG1376">
    <property type="taxonomic scope" value="Bacteria"/>
</dbReference>
<evidence type="ECO:0000256" key="7">
    <source>
        <dbReference type="ARBA" id="ARBA00022984"/>
    </source>
</evidence>
<gene>
    <name evidence="13" type="ordered locus">Tgr7_1758</name>
</gene>
<dbReference type="EMBL" id="CP001339">
    <property type="protein sequence ID" value="ACL72840.1"/>
    <property type="molecule type" value="Genomic_DNA"/>
</dbReference>
<evidence type="ECO:0000256" key="4">
    <source>
        <dbReference type="ARBA" id="ARBA00022679"/>
    </source>
</evidence>
<comment type="similarity">
    <text evidence="2">Belongs to the YkuD family.</text>
</comment>
<evidence type="ECO:0000259" key="12">
    <source>
        <dbReference type="PROSITE" id="PS52029"/>
    </source>
</evidence>
<dbReference type="STRING" id="396588.Tgr7_1758"/>
<evidence type="ECO:0000256" key="2">
    <source>
        <dbReference type="ARBA" id="ARBA00005992"/>
    </source>
</evidence>
<feature type="chain" id="PRO_5002872932" evidence="10">
    <location>
        <begin position="25"/>
        <end position="424"/>
    </location>
</feature>
<evidence type="ECO:0000256" key="5">
    <source>
        <dbReference type="ARBA" id="ARBA00022801"/>
    </source>
</evidence>
<dbReference type="Pfam" id="PF05036">
    <property type="entry name" value="SPOR"/>
    <property type="match status" value="1"/>
</dbReference>
<dbReference type="InterPro" id="IPR007730">
    <property type="entry name" value="SPOR-like_dom"/>
</dbReference>
<evidence type="ECO:0000259" key="11">
    <source>
        <dbReference type="PROSITE" id="PS51724"/>
    </source>
</evidence>
<dbReference type="eggNOG" id="COG3147">
    <property type="taxonomic scope" value="Bacteria"/>
</dbReference>
<keyword evidence="5" id="KW-0378">Hydrolase</keyword>